<protein>
    <recommendedName>
        <fullName evidence="13">Protein kinase domain-containing protein</fullName>
    </recommendedName>
</protein>
<dbReference type="PANTHER" id="PTHR24346">
    <property type="entry name" value="MAP/MICROTUBULE AFFINITY-REGULATING KINASE"/>
    <property type="match status" value="1"/>
</dbReference>
<dbReference type="GO" id="GO:0050321">
    <property type="term" value="F:tau-protein kinase activity"/>
    <property type="evidence" value="ECO:0007669"/>
    <property type="project" value="TreeGrafter"/>
</dbReference>
<dbReference type="SUPFAM" id="SSF56112">
    <property type="entry name" value="Protein kinase-like (PK-like)"/>
    <property type="match status" value="1"/>
</dbReference>
<dbReference type="InterPro" id="IPR008271">
    <property type="entry name" value="Ser/Thr_kinase_AS"/>
</dbReference>
<dbReference type="PROSITE" id="PS00107">
    <property type="entry name" value="PROTEIN_KINASE_ATP"/>
    <property type="match status" value="1"/>
</dbReference>
<evidence type="ECO:0000256" key="9">
    <source>
        <dbReference type="ARBA" id="ARBA00022843"/>
    </source>
</evidence>
<dbReference type="PANTHER" id="PTHR24346:SF102">
    <property type="entry name" value="TESTIS-SPECIFIC SERINE_THREONINE-PROTEIN KINASE 1"/>
    <property type="match status" value="1"/>
</dbReference>
<evidence type="ECO:0000256" key="4">
    <source>
        <dbReference type="ARBA" id="ARBA00022723"/>
    </source>
</evidence>
<keyword evidence="3" id="KW-0597">Phosphoprotein</keyword>
<dbReference type="PIRSF" id="PIRSF000654">
    <property type="entry name" value="Integrin-linked_kinase"/>
    <property type="match status" value="1"/>
</dbReference>
<keyword evidence="6" id="KW-0221">Differentiation</keyword>
<dbReference type="EMBL" id="JAIWYP010000002">
    <property type="protein sequence ID" value="KAH3861346.1"/>
    <property type="molecule type" value="Genomic_DNA"/>
</dbReference>
<dbReference type="Pfam" id="PF00069">
    <property type="entry name" value="Pkinase"/>
    <property type="match status" value="1"/>
</dbReference>
<keyword evidence="7 11" id="KW-0067">ATP-binding</keyword>
<dbReference type="PROSITE" id="PS50011">
    <property type="entry name" value="PROTEIN_KINASE_DOM"/>
    <property type="match status" value="1"/>
</dbReference>
<organism evidence="14 15">
    <name type="scientific">Dreissena polymorpha</name>
    <name type="common">Zebra mussel</name>
    <name type="synonym">Mytilus polymorpha</name>
    <dbReference type="NCBI Taxonomy" id="45954"/>
    <lineage>
        <taxon>Eukaryota</taxon>
        <taxon>Metazoa</taxon>
        <taxon>Spiralia</taxon>
        <taxon>Lophotrochozoa</taxon>
        <taxon>Mollusca</taxon>
        <taxon>Bivalvia</taxon>
        <taxon>Autobranchia</taxon>
        <taxon>Heteroconchia</taxon>
        <taxon>Euheterodonta</taxon>
        <taxon>Imparidentia</taxon>
        <taxon>Neoheterodontei</taxon>
        <taxon>Myida</taxon>
        <taxon>Dreissenoidea</taxon>
        <taxon>Dreissenidae</taxon>
        <taxon>Dreissena</taxon>
    </lineage>
</organism>
<dbReference type="InterPro" id="IPR000719">
    <property type="entry name" value="Prot_kinase_dom"/>
</dbReference>
<evidence type="ECO:0000256" key="11">
    <source>
        <dbReference type="PROSITE-ProRule" id="PRU10141"/>
    </source>
</evidence>
<comment type="cofactor">
    <cofactor evidence="1">
        <name>Mg(2+)</name>
        <dbReference type="ChEBI" id="CHEBI:18420"/>
    </cofactor>
</comment>
<reference evidence="14" key="2">
    <citation type="submission" date="2020-11" db="EMBL/GenBank/DDBJ databases">
        <authorList>
            <person name="McCartney M.A."/>
            <person name="Auch B."/>
            <person name="Kono T."/>
            <person name="Mallez S."/>
            <person name="Becker A."/>
            <person name="Gohl D.M."/>
            <person name="Silverstein K.A.T."/>
            <person name="Koren S."/>
            <person name="Bechman K.B."/>
            <person name="Herman A."/>
            <person name="Abrahante J.E."/>
            <person name="Garbe J."/>
        </authorList>
    </citation>
    <scope>NUCLEOTIDE SEQUENCE</scope>
    <source>
        <strain evidence="14">Duluth1</strain>
        <tissue evidence="14">Whole animal</tissue>
    </source>
</reference>
<dbReference type="Gene3D" id="1.10.510.10">
    <property type="entry name" value="Transferase(Phosphotransferase) domain 1"/>
    <property type="match status" value="1"/>
</dbReference>
<dbReference type="GO" id="GO:0000287">
    <property type="term" value="F:magnesium ion binding"/>
    <property type="evidence" value="ECO:0007669"/>
    <property type="project" value="UniProtKB-ARBA"/>
</dbReference>
<dbReference type="GO" id="GO:0035556">
    <property type="term" value="P:intracellular signal transduction"/>
    <property type="evidence" value="ECO:0007669"/>
    <property type="project" value="TreeGrafter"/>
</dbReference>
<dbReference type="SMART" id="SM00220">
    <property type="entry name" value="S_TKc"/>
    <property type="match status" value="1"/>
</dbReference>
<dbReference type="GO" id="GO:0000226">
    <property type="term" value="P:microtubule cytoskeleton organization"/>
    <property type="evidence" value="ECO:0007669"/>
    <property type="project" value="TreeGrafter"/>
</dbReference>
<feature type="binding site" evidence="11">
    <location>
        <position position="50"/>
    </location>
    <ligand>
        <name>ATP</name>
        <dbReference type="ChEBI" id="CHEBI:30616"/>
    </ligand>
</feature>
<name>A0A9D4RAM7_DREPO</name>
<dbReference type="InterPro" id="IPR011009">
    <property type="entry name" value="Kinase-like_dom_sf"/>
</dbReference>
<evidence type="ECO:0000256" key="10">
    <source>
        <dbReference type="ARBA" id="ARBA00022871"/>
    </source>
</evidence>
<keyword evidence="2" id="KW-0217">Developmental protein</keyword>
<evidence type="ECO:0000256" key="6">
    <source>
        <dbReference type="ARBA" id="ARBA00022782"/>
    </source>
</evidence>
<proteinExistence type="inferred from homology"/>
<dbReference type="GO" id="GO:0030154">
    <property type="term" value="P:cell differentiation"/>
    <property type="evidence" value="ECO:0007669"/>
    <property type="project" value="UniProtKB-KW"/>
</dbReference>
<keyword evidence="8" id="KW-0460">Magnesium</keyword>
<keyword evidence="4" id="KW-0479">Metal-binding</keyword>
<dbReference type="GO" id="GO:0005737">
    <property type="term" value="C:cytoplasm"/>
    <property type="evidence" value="ECO:0007669"/>
    <property type="project" value="TreeGrafter"/>
</dbReference>
<dbReference type="GO" id="GO:0007283">
    <property type="term" value="P:spermatogenesis"/>
    <property type="evidence" value="ECO:0007669"/>
    <property type="project" value="UniProtKB-KW"/>
</dbReference>
<sequence>MESTTPRTFLRIADLLASHGYRIGQQIGEGAYSKVHTTEKLSDGSTYAVKIVDLSKVRTGYLKHFMPHELDVITLLKHRNVVETVQIIQDKTYVLQIMEYASKGDVLRMIQQHGFIAEEKAKSIFKDVAAGVQYLHDLNIAHRDLKCENILIFEDNRAVVSDFGFVKNLDGTSSTNLCRTFCGSTAYASPEVLRGLPYDPKMNDVWSIGVVLFTMLSGTIPFDDGNVTRMVQKQQSRDYTFPARVVGQSSCKARQLVYEILDPDTNSRPTVKTVLESAWLI</sequence>
<dbReference type="InterPro" id="IPR017441">
    <property type="entry name" value="Protein_kinase_ATP_BS"/>
</dbReference>
<keyword evidence="12" id="KW-0808">Transferase</keyword>
<keyword evidence="10" id="KW-0744">Spermatogenesis</keyword>
<comment type="similarity">
    <text evidence="12">Belongs to the protein kinase superfamily.</text>
</comment>
<keyword evidence="5 11" id="KW-0547">Nucleotide-binding</keyword>
<dbReference type="AlphaFoldDB" id="A0A9D4RAM7"/>
<evidence type="ECO:0000256" key="1">
    <source>
        <dbReference type="ARBA" id="ARBA00001946"/>
    </source>
</evidence>
<evidence type="ECO:0000313" key="14">
    <source>
        <dbReference type="EMBL" id="KAH3861346.1"/>
    </source>
</evidence>
<evidence type="ECO:0000256" key="5">
    <source>
        <dbReference type="ARBA" id="ARBA00022741"/>
    </source>
</evidence>
<keyword evidence="9" id="KW-0832">Ubl conjugation</keyword>
<dbReference type="Proteomes" id="UP000828390">
    <property type="component" value="Unassembled WGS sequence"/>
</dbReference>
<evidence type="ECO:0000256" key="12">
    <source>
        <dbReference type="RuleBase" id="RU000304"/>
    </source>
</evidence>
<dbReference type="GO" id="GO:0005524">
    <property type="term" value="F:ATP binding"/>
    <property type="evidence" value="ECO:0007669"/>
    <property type="project" value="UniProtKB-UniRule"/>
</dbReference>
<dbReference type="OrthoDB" id="541276at2759"/>
<dbReference type="PROSITE" id="PS00108">
    <property type="entry name" value="PROTEIN_KINASE_ST"/>
    <property type="match status" value="1"/>
</dbReference>
<comment type="caution">
    <text evidence="14">The sequence shown here is derived from an EMBL/GenBank/DDBJ whole genome shotgun (WGS) entry which is preliminary data.</text>
</comment>
<dbReference type="FunFam" id="1.10.510.10:FF:000658">
    <property type="entry name" value="Protein CBG12184"/>
    <property type="match status" value="1"/>
</dbReference>
<evidence type="ECO:0000256" key="2">
    <source>
        <dbReference type="ARBA" id="ARBA00022473"/>
    </source>
</evidence>
<evidence type="ECO:0000256" key="3">
    <source>
        <dbReference type="ARBA" id="ARBA00022553"/>
    </source>
</evidence>
<reference evidence="14" key="1">
    <citation type="journal article" date="2019" name="bioRxiv">
        <title>The Genome of the Zebra Mussel, Dreissena polymorpha: A Resource for Invasive Species Research.</title>
        <authorList>
            <person name="McCartney M.A."/>
            <person name="Auch B."/>
            <person name="Kono T."/>
            <person name="Mallez S."/>
            <person name="Zhang Y."/>
            <person name="Obille A."/>
            <person name="Becker A."/>
            <person name="Abrahante J.E."/>
            <person name="Garbe J."/>
            <person name="Badalamenti J.P."/>
            <person name="Herman A."/>
            <person name="Mangelson H."/>
            <person name="Liachko I."/>
            <person name="Sullivan S."/>
            <person name="Sone E.D."/>
            <person name="Koren S."/>
            <person name="Silverstein K.A.T."/>
            <person name="Beckman K.B."/>
            <person name="Gohl D.M."/>
        </authorList>
    </citation>
    <scope>NUCLEOTIDE SEQUENCE</scope>
    <source>
        <strain evidence="14">Duluth1</strain>
        <tissue evidence="14">Whole animal</tissue>
    </source>
</reference>
<evidence type="ECO:0000259" key="13">
    <source>
        <dbReference type="PROSITE" id="PS50011"/>
    </source>
</evidence>
<keyword evidence="15" id="KW-1185">Reference proteome</keyword>
<accession>A0A9D4RAM7</accession>
<feature type="domain" description="Protein kinase" evidence="13">
    <location>
        <begin position="21"/>
        <end position="280"/>
    </location>
</feature>
<keyword evidence="12" id="KW-0418">Kinase</keyword>
<evidence type="ECO:0000256" key="7">
    <source>
        <dbReference type="ARBA" id="ARBA00022840"/>
    </source>
</evidence>
<keyword evidence="12" id="KW-0723">Serine/threonine-protein kinase</keyword>
<evidence type="ECO:0000256" key="8">
    <source>
        <dbReference type="ARBA" id="ARBA00022842"/>
    </source>
</evidence>
<evidence type="ECO:0000313" key="15">
    <source>
        <dbReference type="Proteomes" id="UP000828390"/>
    </source>
</evidence>
<gene>
    <name evidence="14" type="ORF">DPMN_024273</name>
</gene>